<dbReference type="Proteomes" id="UP001519460">
    <property type="component" value="Unassembled WGS sequence"/>
</dbReference>
<dbReference type="AlphaFoldDB" id="A0ABD0LAD4"/>
<accession>A0ABD0LAD4</accession>
<comment type="caution">
    <text evidence="1">The sequence shown here is derived from an EMBL/GenBank/DDBJ whole genome shotgun (WGS) entry which is preliminary data.</text>
</comment>
<name>A0ABD0LAD4_9CAEN</name>
<keyword evidence="2" id="KW-1185">Reference proteome</keyword>
<evidence type="ECO:0000313" key="2">
    <source>
        <dbReference type="Proteomes" id="UP001519460"/>
    </source>
</evidence>
<gene>
    <name evidence="1" type="ORF">BaRGS_00012505</name>
</gene>
<protein>
    <submittedName>
        <fullName evidence="1">Uncharacterized protein</fullName>
    </submittedName>
</protein>
<evidence type="ECO:0000313" key="1">
    <source>
        <dbReference type="EMBL" id="KAK7496340.1"/>
    </source>
</evidence>
<dbReference type="EMBL" id="JACVVK020000068">
    <property type="protein sequence ID" value="KAK7496340.1"/>
    <property type="molecule type" value="Genomic_DNA"/>
</dbReference>
<reference evidence="1 2" key="1">
    <citation type="journal article" date="2023" name="Sci. Data">
        <title>Genome assembly of the Korean intertidal mud-creeper Batillaria attramentaria.</title>
        <authorList>
            <person name="Patra A.K."/>
            <person name="Ho P.T."/>
            <person name="Jun S."/>
            <person name="Lee S.J."/>
            <person name="Kim Y."/>
            <person name="Won Y.J."/>
        </authorList>
    </citation>
    <scope>NUCLEOTIDE SEQUENCE [LARGE SCALE GENOMIC DNA]</scope>
    <source>
        <strain evidence="1">Wonlab-2016</strain>
    </source>
</reference>
<organism evidence="1 2">
    <name type="scientific">Batillaria attramentaria</name>
    <dbReference type="NCBI Taxonomy" id="370345"/>
    <lineage>
        <taxon>Eukaryota</taxon>
        <taxon>Metazoa</taxon>
        <taxon>Spiralia</taxon>
        <taxon>Lophotrochozoa</taxon>
        <taxon>Mollusca</taxon>
        <taxon>Gastropoda</taxon>
        <taxon>Caenogastropoda</taxon>
        <taxon>Sorbeoconcha</taxon>
        <taxon>Cerithioidea</taxon>
        <taxon>Batillariidae</taxon>
        <taxon>Batillaria</taxon>
    </lineage>
</organism>
<feature type="non-terminal residue" evidence="1">
    <location>
        <position position="1"/>
    </location>
</feature>
<proteinExistence type="predicted"/>
<sequence length="64" mass="7111">VNSHRPIFWGPRGRRLQRRAGVPAAGNFYNALPPFIVGCDPSLAIQTNGYISEEEEAAECQRLI</sequence>